<dbReference type="OrthoDB" id="389074at2"/>
<dbReference type="PANTHER" id="PTHR21152:SF40">
    <property type="entry name" value="ALANINE--GLYOXYLATE AMINOTRANSFERASE"/>
    <property type="match status" value="1"/>
</dbReference>
<evidence type="ECO:0000259" key="8">
    <source>
        <dbReference type="Pfam" id="PF00266"/>
    </source>
</evidence>
<keyword evidence="3 5" id="KW-0663">Pyridoxal phosphate</keyword>
<evidence type="ECO:0000256" key="3">
    <source>
        <dbReference type="ARBA" id="ARBA00022898"/>
    </source>
</evidence>
<evidence type="ECO:0000313" key="9">
    <source>
        <dbReference type="EMBL" id="SEG81461.1"/>
    </source>
</evidence>
<organism evidence="9 10">
    <name type="scientific">Bosea lathyri</name>
    <dbReference type="NCBI Taxonomy" id="1036778"/>
    <lineage>
        <taxon>Bacteria</taxon>
        <taxon>Pseudomonadati</taxon>
        <taxon>Pseudomonadota</taxon>
        <taxon>Alphaproteobacteria</taxon>
        <taxon>Hyphomicrobiales</taxon>
        <taxon>Boseaceae</taxon>
        <taxon>Bosea</taxon>
    </lineage>
</organism>
<dbReference type="Gene3D" id="3.90.1150.10">
    <property type="entry name" value="Aspartate Aminotransferase, domain 1"/>
    <property type="match status" value="1"/>
</dbReference>
<keyword evidence="9" id="KW-0670">Pyruvate</keyword>
<reference evidence="9 10" key="1">
    <citation type="submission" date="2016-10" db="EMBL/GenBank/DDBJ databases">
        <authorList>
            <person name="de Groot N.N."/>
        </authorList>
    </citation>
    <scope>NUCLEOTIDE SEQUENCE [LARGE SCALE GENOMIC DNA]</scope>
    <source>
        <strain evidence="9 10">DSM 26656</strain>
    </source>
</reference>
<evidence type="ECO:0000256" key="5">
    <source>
        <dbReference type="PIRSR" id="PIRSR000524-50"/>
    </source>
</evidence>
<dbReference type="InterPro" id="IPR015422">
    <property type="entry name" value="PyrdxlP-dep_Trfase_small"/>
</dbReference>
<dbReference type="PIRSF" id="PIRSF000524">
    <property type="entry name" value="SPT"/>
    <property type="match status" value="1"/>
</dbReference>
<sequence length="399" mass="42261">MSVANGRALLATPGPTNIPDRVLQAMMRPAEELNTAAMIALTDGLLGDLKRLFRTEAQTYIYAANGHGGWEAALTNVLSRGDKVLVLSSGRFAMGWGEMAGFMGADVEVLSGSWRAAVDPAAVEARLRRDPDHEIKAVLVVQIDTASGVVNDIQAIRKAIDAAGHPALYMVDGVASVACMPFEMDAWGIDVAMSASQKGLMTSPGLAFVAASDKAHRAHERATMKTLYWDWTSRRSPLHYMKHCGTPPEHLMFGLRAAFDMIFEEGLEAIWSRHALLAGATHAAVSKWAEGQALSFNIVEPSQRAASVTPVLLQGYEPDALAEYTRAVCGVTLGSGIGDLTGKAFRLAHMGHVNAPMVLGAISSVEMALQALQVPHGSGGAAAAIAHLSQGASQDRATL</sequence>
<dbReference type="GO" id="GO:0004760">
    <property type="term" value="F:L-serine-pyruvate transaminase activity"/>
    <property type="evidence" value="ECO:0007669"/>
    <property type="project" value="TreeGrafter"/>
</dbReference>
<evidence type="ECO:0000256" key="7">
    <source>
        <dbReference type="RuleBase" id="RU004504"/>
    </source>
</evidence>
<comment type="cofactor">
    <cofactor evidence="1 5 7">
        <name>pyridoxal 5'-phosphate</name>
        <dbReference type="ChEBI" id="CHEBI:597326"/>
    </cofactor>
</comment>
<feature type="binding site" evidence="4">
    <location>
        <position position="346"/>
    </location>
    <ligand>
        <name>substrate</name>
    </ligand>
</feature>
<feature type="modified residue" description="N6-(pyridoxal phosphate)lysine" evidence="5">
    <location>
        <position position="198"/>
    </location>
</feature>
<dbReference type="PANTHER" id="PTHR21152">
    <property type="entry name" value="AMINOTRANSFERASE CLASS V"/>
    <property type="match status" value="1"/>
</dbReference>
<accession>A0A1H6D839</accession>
<proteinExistence type="inferred from homology"/>
<dbReference type="Proteomes" id="UP000236743">
    <property type="component" value="Unassembled WGS sequence"/>
</dbReference>
<dbReference type="FunFam" id="3.90.1150.10:FF:000204">
    <property type="entry name" value="Hypothetical aminotransferase"/>
    <property type="match status" value="1"/>
</dbReference>
<dbReference type="GO" id="GO:0008453">
    <property type="term" value="F:alanine-glyoxylate transaminase activity"/>
    <property type="evidence" value="ECO:0007669"/>
    <property type="project" value="TreeGrafter"/>
</dbReference>
<dbReference type="SUPFAM" id="SSF53383">
    <property type="entry name" value="PLP-dependent transferases"/>
    <property type="match status" value="1"/>
</dbReference>
<evidence type="ECO:0000313" key="10">
    <source>
        <dbReference type="Proteomes" id="UP000236743"/>
    </source>
</evidence>
<dbReference type="GO" id="GO:0019265">
    <property type="term" value="P:glycine biosynthetic process, by transamination of glyoxylate"/>
    <property type="evidence" value="ECO:0007669"/>
    <property type="project" value="TreeGrafter"/>
</dbReference>
<name>A0A1H6D839_9HYPH</name>
<dbReference type="InterPro" id="IPR000192">
    <property type="entry name" value="Aminotrans_V_dom"/>
</dbReference>
<comment type="similarity">
    <text evidence="2 6">Belongs to the class-V pyridoxal-phosphate-dependent aminotransferase family.</text>
</comment>
<dbReference type="InterPro" id="IPR015421">
    <property type="entry name" value="PyrdxlP-dep_Trfase_major"/>
</dbReference>
<gene>
    <name evidence="9" type="ORF">SAMN04488115_11842</name>
</gene>
<dbReference type="RefSeq" id="WP_103875532.1">
    <property type="nucleotide sequence ID" value="NZ_FNUY01000018.1"/>
</dbReference>
<dbReference type="EMBL" id="FNUY01000018">
    <property type="protein sequence ID" value="SEG81461.1"/>
    <property type="molecule type" value="Genomic_DNA"/>
</dbReference>
<protein>
    <submittedName>
        <fullName evidence="9">Alanine-glyoxylate transaminase / serine-glyoxylate transaminase / serine-pyruvate transaminase</fullName>
    </submittedName>
</protein>
<dbReference type="InterPro" id="IPR015424">
    <property type="entry name" value="PyrdxlP-dep_Trfase"/>
</dbReference>
<dbReference type="InterPro" id="IPR024169">
    <property type="entry name" value="SP_NH2Trfase/AEP_transaminase"/>
</dbReference>
<feature type="domain" description="Aminotransferase class V" evidence="8">
    <location>
        <begin position="14"/>
        <end position="336"/>
    </location>
</feature>
<dbReference type="Pfam" id="PF00266">
    <property type="entry name" value="Aminotran_5"/>
    <property type="match status" value="1"/>
</dbReference>
<dbReference type="AlphaFoldDB" id="A0A1H6D839"/>
<keyword evidence="10" id="KW-1185">Reference proteome</keyword>
<evidence type="ECO:0000256" key="2">
    <source>
        <dbReference type="ARBA" id="ARBA00009236"/>
    </source>
</evidence>
<dbReference type="InterPro" id="IPR020578">
    <property type="entry name" value="Aminotrans_V_PyrdxlP_BS"/>
</dbReference>
<evidence type="ECO:0000256" key="1">
    <source>
        <dbReference type="ARBA" id="ARBA00001933"/>
    </source>
</evidence>
<dbReference type="PROSITE" id="PS00595">
    <property type="entry name" value="AA_TRANSFER_CLASS_5"/>
    <property type="match status" value="1"/>
</dbReference>
<dbReference type="FunFam" id="3.40.640.10:FF:000054">
    <property type="entry name" value="Serine--glyoxylate aminotransferase"/>
    <property type="match status" value="1"/>
</dbReference>
<evidence type="ECO:0000256" key="6">
    <source>
        <dbReference type="RuleBase" id="RU004075"/>
    </source>
</evidence>
<evidence type="ECO:0000256" key="4">
    <source>
        <dbReference type="PIRSR" id="PIRSR000524-1"/>
    </source>
</evidence>
<dbReference type="Gene3D" id="3.40.640.10">
    <property type="entry name" value="Type I PLP-dependent aspartate aminotransferase-like (Major domain)"/>
    <property type="match status" value="1"/>
</dbReference>